<evidence type="ECO:0000313" key="2">
    <source>
        <dbReference type="EMBL" id="RSM47602.1"/>
    </source>
</evidence>
<evidence type="ECO:0000256" key="1">
    <source>
        <dbReference type="SAM" id="Phobius"/>
    </source>
</evidence>
<reference evidence="2 3" key="1">
    <citation type="submission" date="2018-05" db="EMBL/GenBank/DDBJ databases">
        <title>Evolution of GPA BGCs.</title>
        <authorList>
            <person name="Waglechner N."/>
            <person name="Wright G.D."/>
        </authorList>
    </citation>
    <scope>NUCLEOTIDE SEQUENCE [LARGE SCALE GENOMIC DNA]</scope>
    <source>
        <strain evidence="2 3">DSM 5908</strain>
    </source>
</reference>
<keyword evidence="1" id="KW-1133">Transmembrane helix</keyword>
<organism evidence="2 3">
    <name type="scientific">Amycolatopsis balhimycina DSM 5908</name>
    <dbReference type="NCBI Taxonomy" id="1081091"/>
    <lineage>
        <taxon>Bacteria</taxon>
        <taxon>Bacillati</taxon>
        <taxon>Actinomycetota</taxon>
        <taxon>Actinomycetes</taxon>
        <taxon>Pseudonocardiales</taxon>
        <taxon>Pseudonocardiaceae</taxon>
        <taxon>Amycolatopsis</taxon>
    </lineage>
</organism>
<comment type="caution">
    <text evidence="2">The sequence shown here is derived from an EMBL/GenBank/DDBJ whole genome shotgun (WGS) entry which is preliminary data.</text>
</comment>
<dbReference type="AlphaFoldDB" id="A0A428WWY3"/>
<dbReference type="EMBL" id="QHHU01000009">
    <property type="protein sequence ID" value="RSM47602.1"/>
    <property type="molecule type" value="Genomic_DNA"/>
</dbReference>
<keyword evidence="3" id="KW-1185">Reference proteome</keyword>
<evidence type="ECO:0000313" key="3">
    <source>
        <dbReference type="Proteomes" id="UP000286716"/>
    </source>
</evidence>
<dbReference type="Proteomes" id="UP000286716">
    <property type="component" value="Unassembled WGS sequence"/>
</dbReference>
<sequence length="151" mass="16317">MLDTSLRWLVFSTVLGVLVAAVLLFSGLVLPMIAVLTVTGVPGYWTFARARQADAARRTGWRTATVTITTTSRTRLPRSVAVRFADGSRIDLRPWEAGSAVRALGELPGLPALVAGSGPAMTVLIPPKPPLREKPVVFGVRAETYRWLPKP</sequence>
<gene>
    <name evidence="2" type="ORF">DMA12_08120</name>
</gene>
<accession>A0A428WWY3</accession>
<keyword evidence="1" id="KW-0472">Membrane</keyword>
<name>A0A428WWY3_AMYBA</name>
<keyword evidence="1" id="KW-0812">Transmembrane</keyword>
<feature type="transmembrane region" description="Helical" evidence="1">
    <location>
        <begin position="6"/>
        <end position="30"/>
    </location>
</feature>
<protein>
    <submittedName>
        <fullName evidence="2">Uncharacterized protein</fullName>
    </submittedName>
</protein>
<proteinExistence type="predicted"/>